<dbReference type="PROSITE" id="PS51257">
    <property type="entry name" value="PROKAR_LIPOPROTEIN"/>
    <property type="match status" value="1"/>
</dbReference>
<name>A0A918SVI4_9GAMM</name>
<comment type="caution">
    <text evidence="1">The sequence shown here is derived from an EMBL/GenBank/DDBJ whole genome shotgun (WGS) entry which is preliminary data.</text>
</comment>
<organism evidence="1 2">
    <name type="scientific">Cognatilysobacter bugurensis</name>
    <dbReference type="NCBI Taxonomy" id="543356"/>
    <lineage>
        <taxon>Bacteria</taxon>
        <taxon>Pseudomonadati</taxon>
        <taxon>Pseudomonadota</taxon>
        <taxon>Gammaproteobacteria</taxon>
        <taxon>Lysobacterales</taxon>
        <taxon>Lysobacteraceae</taxon>
        <taxon>Cognatilysobacter</taxon>
    </lineage>
</organism>
<reference evidence="1" key="2">
    <citation type="submission" date="2020-09" db="EMBL/GenBank/DDBJ databases">
        <authorList>
            <person name="Sun Q."/>
            <person name="Kim S."/>
        </authorList>
    </citation>
    <scope>NUCLEOTIDE SEQUENCE</scope>
    <source>
        <strain evidence="1">KCTC 23077</strain>
    </source>
</reference>
<dbReference type="EMBL" id="BMYD01000001">
    <property type="protein sequence ID" value="GHA70965.1"/>
    <property type="molecule type" value="Genomic_DNA"/>
</dbReference>
<reference evidence="1" key="1">
    <citation type="journal article" date="2014" name="Int. J. Syst. Evol. Microbiol.">
        <title>Complete genome sequence of Corynebacterium casei LMG S-19264T (=DSM 44701T), isolated from a smear-ripened cheese.</title>
        <authorList>
            <consortium name="US DOE Joint Genome Institute (JGI-PGF)"/>
            <person name="Walter F."/>
            <person name="Albersmeier A."/>
            <person name="Kalinowski J."/>
            <person name="Ruckert C."/>
        </authorList>
    </citation>
    <scope>NUCLEOTIDE SEQUENCE</scope>
    <source>
        <strain evidence="1">KCTC 23077</strain>
    </source>
</reference>
<evidence type="ECO:0008006" key="3">
    <source>
        <dbReference type="Google" id="ProtNLM"/>
    </source>
</evidence>
<dbReference type="AlphaFoldDB" id="A0A918SVI4"/>
<sequence length="147" mass="15351">MIRSIATLTCLALSLAACNRDEPAPAAETPAPVAAPAVEAPPAEVAPAPAAPAAFEMRDYAGTFVAGGDRLELGADGVYRLSEGGAMRDGTWTVEENDTRVRLDPNSKSEADRVFAMDGRDRLMVLDEAGQTRAGAAPWAREAVPAQ</sequence>
<evidence type="ECO:0000313" key="2">
    <source>
        <dbReference type="Proteomes" id="UP000646426"/>
    </source>
</evidence>
<gene>
    <name evidence="1" type="ORF">GCM10007067_04020</name>
</gene>
<evidence type="ECO:0000313" key="1">
    <source>
        <dbReference type="EMBL" id="GHA70965.1"/>
    </source>
</evidence>
<accession>A0A918SVI4</accession>
<keyword evidence="2" id="KW-1185">Reference proteome</keyword>
<protein>
    <recommendedName>
        <fullName evidence="3">Copper resistance protein NlpE</fullName>
    </recommendedName>
</protein>
<dbReference type="RefSeq" id="WP_189452809.1">
    <property type="nucleotide sequence ID" value="NZ_BMYD01000001.1"/>
</dbReference>
<proteinExistence type="predicted"/>
<dbReference type="Proteomes" id="UP000646426">
    <property type="component" value="Unassembled WGS sequence"/>
</dbReference>